<dbReference type="Proteomes" id="UP000265520">
    <property type="component" value="Unassembled WGS sequence"/>
</dbReference>
<dbReference type="AlphaFoldDB" id="A0A392S0Z6"/>
<accession>A0A392S0Z6</accession>
<reference evidence="1 2" key="1">
    <citation type="journal article" date="2018" name="Front. Plant Sci.">
        <title>Red Clover (Trifolium pratense) and Zigzag Clover (T. medium) - A Picture of Genomic Similarities and Differences.</title>
        <authorList>
            <person name="Dluhosova J."/>
            <person name="Istvanek J."/>
            <person name="Nedelnik J."/>
            <person name="Repkova J."/>
        </authorList>
    </citation>
    <scope>NUCLEOTIDE SEQUENCE [LARGE SCALE GENOMIC DNA]</scope>
    <source>
        <strain evidence="2">cv. 10/8</strain>
        <tissue evidence="1">Leaf</tissue>
    </source>
</reference>
<comment type="caution">
    <text evidence="1">The sequence shown here is derived from an EMBL/GenBank/DDBJ whole genome shotgun (WGS) entry which is preliminary data.</text>
</comment>
<evidence type="ECO:0000313" key="1">
    <source>
        <dbReference type="EMBL" id="MCI42553.1"/>
    </source>
</evidence>
<evidence type="ECO:0000313" key="2">
    <source>
        <dbReference type="Proteomes" id="UP000265520"/>
    </source>
</evidence>
<name>A0A392S0Z6_9FABA</name>
<dbReference type="EMBL" id="LXQA010306033">
    <property type="protein sequence ID" value="MCI42553.1"/>
    <property type="molecule type" value="Genomic_DNA"/>
</dbReference>
<organism evidence="1 2">
    <name type="scientific">Trifolium medium</name>
    <dbReference type="NCBI Taxonomy" id="97028"/>
    <lineage>
        <taxon>Eukaryota</taxon>
        <taxon>Viridiplantae</taxon>
        <taxon>Streptophyta</taxon>
        <taxon>Embryophyta</taxon>
        <taxon>Tracheophyta</taxon>
        <taxon>Spermatophyta</taxon>
        <taxon>Magnoliopsida</taxon>
        <taxon>eudicotyledons</taxon>
        <taxon>Gunneridae</taxon>
        <taxon>Pentapetalae</taxon>
        <taxon>rosids</taxon>
        <taxon>fabids</taxon>
        <taxon>Fabales</taxon>
        <taxon>Fabaceae</taxon>
        <taxon>Papilionoideae</taxon>
        <taxon>50 kb inversion clade</taxon>
        <taxon>NPAAA clade</taxon>
        <taxon>Hologalegina</taxon>
        <taxon>IRL clade</taxon>
        <taxon>Trifolieae</taxon>
        <taxon>Trifolium</taxon>
    </lineage>
</organism>
<sequence length="23" mass="2285">SLPSVENCGVAMAFSGGSREASE</sequence>
<proteinExistence type="predicted"/>
<feature type="non-terminal residue" evidence="1">
    <location>
        <position position="1"/>
    </location>
</feature>
<keyword evidence="2" id="KW-1185">Reference proteome</keyword>
<protein>
    <submittedName>
        <fullName evidence="1">Uncharacterized protein</fullName>
    </submittedName>
</protein>